<dbReference type="Proteomes" id="UP000252631">
    <property type="component" value="Unassembled WGS sequence"/>
</dbReference>
<evidence type="ECO:0000313" key="1">
    <source>
        <dbReference type="EMBL" id="RED42392.1"/>
    </source>
</evidence>
<name>A0A336JJM3_9BRAD</name>
<evidence type="ECO:0000313" key="2">
    <source>
        <dbReference type="EMBL" id="SSW88993.1"/>
    </source>
</evidence>
<evidence type="ECO:0000313" key="4">
    <source>
        <dbReference type="Proteomes" id="UP000256343"/>
    </source>
</evidence>
<dbReference type="SUPFAM" id="SSF55729">
    <property type="entry name" value="Acyl-CoA N-acyltransferases (Nat)"/>
    <property type="match status" value="1"/>
</dbReference>
<keyword evidence="4" id="KW-1185">Reference proteome</keyword>
<protein>
    <recommendedName>
        <fullName evidence="5">N-acetyltransferase domain-containing protein</fullName>
    </recommendedName>
</protein>
<evidence type="ECO:0008006" key="5">
    <source>
        <dbReference type="Google" id="ProtNLM"/>
    </source>
</evidence>
<dbReference type="Gene3D" id="3.40.630.30">
    <property type="match status" value="1"/>
</dbReference>
<dbReference type="Proteomes" id="UP000256343">
    <property type="component" value="Unassembled WGS sequence"/>
</dbReference>
<dbReference type="OrthoDB" id="3658990at2"/>
<evidence type="ECO:0000313" key="3">
    <source>
        <dbReference type="Proteomes" id="UP000252631"/>
    </source>
</evidence>
<dbReference type="EMBL" id="QRDT01000001">
    <property type="protein sequence ID" value="RED42392.1"/>
    <property type="molecule type" value="Genomic_DNA"/>
</dbReference>
<gene>
    <name evidence="1" type="ORF">BJ125_101109</name>
    <name evidence="2" type="ORF">SAMN05892882_101109</name>
</gene>
<reference evidence="2 3" key="1">
    <citation type="submission" date="2017-08" db="EMBL/GenBank/DDBJ databases">
        <authorList>
            <person name="de Groot N.N."/>
        </authorList>
    </citation>
    <scope>NUCLEOTIDE SEQUENCE [LARGE SCALE GENOMIC DNA]</scope>
    <source>
        <strain evidence="2 3">JA575</strain>
    </source>
</reference>
<reference evidence="1 4" key="2">
    <citation type="submission" date="2018-07" db="EMBL/GenBank/DDBJ databases">
        <title>Genomic Encyclopedia of Archaeal and Bacterial Type Strains, Phase II (KMG-II): from individual species to whole genera.</title>
        <authorList>
            <person name="Goeker M."/>
        </authorList>
    </citation>
    <scope>NUCLEOTIDE SEQUENCE [LARGE SCALE GENOMIC DNA]</scope>
    <source>
        <strain evidence="1 4">JA575</strain>
    </source>
</reference>
<dbReference type="AlphaFoldDB" id="A0A336JJM3"/>
<dbReference type="RefSeq" id="WP_114356171.1">
    <property type="nucleotide sequence ID" value="NZ_QRDT01000001.1"/>
</dbReference>
<dbReference type="EMBL" id="UFQQ01000001">
    <property type="protein sequence ID" value="SSW88993.1"/>
    <property type="molecule type" value="Genomic_DNA"/>
</dbReference>
<accession>A0A336JJM3</accession>
<organism evidence="2 3">
    <name type="scientific">Rhodopseudomonas pentothenatexigens</name>
    <dbReference type="NCBI Taxonomy" id="999699"/>
    <lineage>
        <taxon>Bacteria</taxon>
        <taxon>Pseudomonadati</taxon>
        <taxon>Pseudomonadota</taxon>
        <taxon>Alphaproteobacteria</taxon>
        <taxon>Hyphomicrobiales</taxon>
        <taxon>Nitrobacteraceae</taxon>
        <taxon>Rhodopseudomonas</taxon>
    </lineage>
</organism>
<sequence>MALIRRFASHDAIAVADLFQAVFRKSRAPAPASLADYFVDIYLNHPWSDAEIGALVYVDTDGRVRGFIGVNVVPMIWQDRPIRAAYAGSLMVDAPETDPLAGARLLRAYLNGAQDISISETANTASFGMWRKLGGEMVLGRSYEWVRVLRPLSLAVTVAARRLPLLNQVRLATSLLDVAAAKVLPALPALSIDGGRDVAPGELADVILHTTAGSALRPAFQPPVLASLLAHAARKEDRGTPVARIVHDRRGTPIGGYLAHGDRHGVLRVLQTFSLPAKADLVVDDVLATAQRIGASGVAGNTQPEMMPRLQALGCLYVLRYVTVVHARDPALRAAAQSADAVLNGLGGESWMRMLGGRFN</sequence>
<dbReference type="InterPro" id="IPR016181">
    <property type="entry name" value="Acyl_CoA_acyltransferase"/>
</dbReference>
<proteinExistence type="predicted"/>